<dbReference type="InterPro" id="IPR029061">
    <property type="entry name" value="THDP-binding"/>
</dbReference>
<dbReference type="InterPro" id="IPR047211">
    <property type="entry name" value="POXB-like"/>
</dbReference>
<dbReference type="Pfam" id="PF00205">
    <property type="entry name" value="TPP_enzyme_M"/>
    <property type="match status" value="1"/>
</dbReference>
<dbReference type="Proteomes" id="UP000319498">
    <property type="component" value="Unassembled WGS sequence"/>
</dbReference>
<dbReference type="InterPro" id="IPR012000">
    <property type="entry name" value="Thiamin_PyroP_enz_cen_dom"/>
</dbReference>
<name>A0ABQ0SZV9_9BACL</name>
<dbReference type="PANTHER" id="PTHR42981:SF2">
    <property type="entry name" value="PYRUVATE DEHYDROGENASE [UBIQUINONE]"/>
    <property type="match status" value="1"/>
</dbReference>
<evidence type="ECO:0000259" key="4">
    <source>
        <dbReference type="Pfam" id="PF00205"/>
    </source>
</evidence>
<gene>
    <name evidence="7" type="primary">ydaP</name>
    <name evidence="7" type="ORF">BFO01nite_01790</name>
</gene>
<evidence type="ECO:0000256" key="3">
    <source>
        <dbReference type="RuleBase" id="RU362132"/>
    </source>
</evidence>
<protein>
    <submittedName>
        <fullName evidence="7">Thiamine pyrophosphate-containing protein YdaP</fullName>
    </submittedName>
</protein>
<reference evidence="7 8" key="1">
    <citation type="submission" date="2019-06" db="EMBL/GenBank/DDBJ databases">
        <title>Whole genome shotgun sequence of Brevibacillus formosus NBRC 15716.</title>
        <authorList>
            <person name="Hosoyama A."/>
            <person name="Uohara A."/>
            <person name="Ohji S."/>
            <person name="Ichikawa N."/>
        </authorList>
    </citation>
    <scope>NUCLEOTIDE SEQUENCE [LARGE SCALE GENOMIC DNA]</scope>
    <source>
        <strain evidence="7 8">NBRC 15716</strain>
    </source>
</reference>
<accession>A0ABQ0SZV9</accession>
<dbReference type="PROSITE" id="PS00187">
    <property type="entry name" value="TPP_ENZYMES"/>
    <property type="match status" value="1"/>
</dbReference>
<dbReference type="EMBL" id="BJOL01000001">
    <property type="protein sequence ID" value="GED56047.1"/>
    <property type="molecule type" value="Genomic_DNA"/>
</dbReference>
<proteinExistence type="inferred from homology"/>
<evidence type="ECO:0000259" key="6">
    <source>
        <dbReference type="Pfam" id="PF02776"/>
    </source>
</evidence>
<dbReference type="PANTHER" id="PTHR42981">
    <property type="entry name" value="PYRUVATE DEHYDROGENASE [UBIQUINONE]"/>
    <property type="match status" value="1"/>
</dbReference>
<feature type="domain" description="Thiamine pyrophosphate enzyme N-terminal TPP-binding" evidence="6">
    <location>
        <begin position="3"/>
        <end position="113"/>
    </location>
</feature>
<dbReference type="Gene3D" id="3.40.50.970">
    <property type="match status" value="2"/>
</dbReference>
<dbReference type="Pfam" id="PF02776">
    <property type="entry name" value="TPP_enzyme_N"/>
    <property type="match status" value="1"/>
</dbReference>
<dbReference type="InterPro" id="IPR029035">
    <property type="entry name" value="DHS-like_NAD/FAD-binding_dom"/>
</dbReference>
<sequence>MIQVAQYLTEQLIRWGVKRIYGVAGDGIFAWLDEIAKQSDIQYIACKHESAAAMMASAEAKLTGIPAVCTATMGPGFVNLLNGLADAHTDRVPVIAITGQVETYKLGGAYKQFLSQEDMIRPISFYSTTIAHPDAIQSVLHKAFVTAMQQKGVTHLAICKDVFTQTTSEAVLAALPRIPQAIYPDRMEIELASEQIAKAQKPLVLLGIGARKSADLCLKLAEQLGAGVLLSLGAKGTVDESHPLVIGGWGEGGSETALHALAEADLLLILGASWFPRAFLPKKLSVIQVDHQPGSIHAHPYLQSVTAELDDVLPIWMRRLQSHRQDGAWQEQIKRWHEGFGEETEQAVIQQASEQVKPQTLMHTLGGVVHEDAIIVLDTGEHTIWFNRAFRGKRQTPLFSGKWRTMGFGLPAAVAAKLTYPEKQVVCVAGDGGFQMNLAELMTAAQLQLPIVILVVNNGTLGLEEVKMSQAGLIPFGVKLCNPDFQQLANACGVSSKVVKEVQALEPVLREALAADQLTLVDIHCTSPTLTERKKQISFQAQA</sequence>
<dbReference type="Pfam" id="PF02775">
    <property type="entry name" value="TPP_enzyme_C"/>
    <property type="match status" value="1"/>
</dbReference>
<comment type="caution">
    <text evidence="7">The sequence shown here is derived from an EMBL/GenBank/DDBJ whole genome shotgun (WGS) entry which is preliminary data.</text>
</comment>
<dbReference type="InterPro" id="IPR012001">
    <property type="entry name" value="Thiamin_PyroP_enz_TPP-bd_dom"/>
</dbReference>
<feature type="domain" description="Thiamine pyrophosphate enzyme central" evidence="4">
    <location>
        <begin position="190"/>
        <end position="299"/>
    </location>
</feature>
<evidence type="ECO:0000313" key="7">
    <source>
        <dbReference type="EMBL" id="GED56047.1"/>
    </source>
</evidence>
<evidence type="ECO:0000259" key="5">
    <source>
        <dbReference type="Pfam" id="PF02775"/>
    </source>
</evidence>
<keyword evidence="2 3" id="KW-0786">Thiamine pyrophosphate</keyword>
<evidence type="ECO:0000256" key="2">
    <source>
        <dbReference type="ARBA" id="ARBA00023052"/>
    </source>
</evidence>
<comment type="similarity">
    <text evidence="1 3">Belongs to the TPP enzyme family.</text>
</comment>
<evidence type="ECO:0000256" key="1">
    <source>
        <dbReference type="ARBA" id="ARBA00007812"/>
    </source>
</evidence>
<dbReference type="SUPFAM" id="SSF52518">
    <property type="entry name" value="Thiamin diphosphate-binding fold (THDP-binding)"/>
    <property type="match status" value="2"/>
</dbReference>
<evidence type="ECO:0000313" key="8">
    <source>
        <dbReference type="Proteomes" id="UP000319498"/>
    </source>
</evidence>
<feature type="domain" description="Thiamine pyrophosphate enzyme TPP-binding" evidence="5">
    <location>
        <begin position="378"/>
        <end position="523"/>
    </location>
</feature>
<dbReference type="InterPro" id="IPR000399">
    <property type="entry name" value="TPP-bd_CS"/>
</dbReference>
<dbReference type="Gene3D" id="3.40.50.1220">
    <property type="entry name" value="TPP-binding domain"/>
    <property type="match status" value="1"/>
</dbReference>
<organism evidence="7 8">
    <name type="scientific">Brevibacillus formosus</name>
    <dbReference type="NCBI Taxonomy" id="54913"/>
    <lineage>
        <taxon>Bacteria</taxon>
        <taxon>Bacillati</taxon>
        <taxon>Bacillota</taxon>
        <taxon>Bacilli</taxon>
        <taxon>Bacillales</taxon>
        <taxon>Paenibacillaceae</taxon>
        <taxon>Brevibacillus</taxon>
    </lineage>
</organism>
<keyword evidence="8" id="KW-1185">Reference proteome</keyword>
<dbReference type="InterPro" id="IPR011766">
    <property type="entry name" value="TPP_enzyme_TPP-bd"/>
</dbReference>
<dbReference type="SUPFAM" id="SSF52467">
    <property type="entry name" value="DHS-like NAD/FAD-binding domain"/>
    <property type="match status" value="1"/>
</dbReference>